<accession>A0A1X0NHU3</accession>
<feature type="compositionally biased region" description="Low complexity" evidence="1">
    <location>
        <begin position="34"/>
        <end position="50"/>
    </location>
</feature>
<dbReference type="OrthoDB" id="273263at2759"/>
<keyword evidence="3" id="KW-1185">Reference proteome</keyword>
<gene>
    <name evidence="2" type="ORF">TM35_000461510</name>
</gene>
<dbReference type="VEuPathDB" id="TriTrypDB:TM35_000461510"/>
<evidence type="ECO:0000256" key="1">
    <source>
        <dbReference type="SAM" id="MobiDB-lite"/>
    </source>
</evidence>
<dbReference type="GeneID" id="39990110"/>
<dbReference type="RefSeq" id="XP_028878398.1">
    <property type="nucleotide sequence ID" value="XM_029030330.1"/>
</dbReference>
<sequence>MFSRREVDALFGDAARVLQRSQLLLDERTPHTPSPSTSHSQTYISTSTSAHAHTHTPYSYAASHSYGVLPPSPSLEAALRGLRRLADADAFLDATNAVARRLRDESQRPTAAMQKRRRHRRACPLLRRVVDGLAHVQHEWRSADNTPAGSVWADAAPLAQSLLLAGLFADLAHTIATAAATHNAMLQEMTTSGELPTLHEPHTDELLDQLCRARAGLPEEDVESMDAQIVRVICNLPKTELESVVPSEISALLLFPSLIPYIVLHVSPTLTDTNILKPVERAATKLLPMYLNENFLDFRRASKQLVQHVVLIGVYVALGQQSMPSWGLQRVIGFTKQLFDAFLIPVETAFASSLPRAGVTEDVREGVAEPLCRLARSWIQWEKKNDSSTTCTVAGAKVLLPLWCTASYRALIVVESLAHAELGVVSGRGNATVQQKKYYSMLQQSNGKVTTAILSAVTEDRQLLYEETTARSTHGHKVFRIHEGTSGPSVFVYLDNGTVYMKVGRERVFRRAKSVEDVFSVFVSTTP</sequence>
<name>A0A1X0NHU3_9TRYP</name>
<reference evidence="2 3" key="1">
    <citation type="submission" date="2017-03" db="EMBL/GenBank/DDBJ databases">
        <title>An alternative strategy for trypanosome survival in the mammalian bloodstream revealed through genome and transcriptome analysis of the ubiquitous bovine parasite Trypanosoma (Megatrypanum) theileri.</title>
        <authorList>
            <person name="Kelly S."/>
            <person name="Ivens A."/>
            <person name="Mott A."/>
            <person name="O'Neill E."/>
            <person name="Emms D."/>
            <person name="Macleod O."/>
            <person name="Voorheis P."/>
            <person name="Matthews J."/>
            <person name="Matthews K."/>
            <person name="Carrington M."/>
        </authorList>
    </citation>
    <scope>NUCLEOTIDE SEQUENCE [LARGE SCALE GENOMIC DNA]</scope>
    <source>
        <strain evidence="2">Edinburgh</strain>
    </source>
</reference>
<evidence type="ECO:0000313" key="3">
    <source>
        <dbReference type="Proteomes" id="UP000192257"/>
    </source>
</evidence>
<dbReference type="EMBL" id="NBCO01000046">
    <property type="protein sequence ID" value="ORC84332.1"/>
    <property type="molecule type" value="Genomic_DNA"/>
</dbReference>
<comment type="caution">
    <text evidence="2">The sequence shown here is derived from an EMBL/GenBank/DDBJ whole genome shotgun (WGS) entry which is preliminary data.</text>
</comment>
<protein>
    <submittedName>
        <fullName evidence="2">Uncharacterized protein</fullName>
    </submittedName>
</protein>
<dbReference type="Proteomes" id="UP000192257">
    <property type="component" value="Unassembled WGS sequence"/>
</dbReference>
<evidence type="ECO:0000313" key="2">
    <source>
        <dbReference type="EMBL" id="ORC84332.1"/>
    </source>
</evidence>
<feature type="region of interest" description="Disordered" evidence="1">
    <location>
        <begin position="26"/>
        <end position="50"/>
    </location>
</feature>
<proteinExistence type="predicted"/>
<dbReference type="AlphaFoldDB" id="A0A1X0NHU3"/>
<organism evidence="2 3">
    <name type="scientific">Trypanosoma theileri</name>
    <dbReference type="NCBI Taxonomy" id="67003"/>
    <lineage>
        <taxon>Eukaryota</taxon>
        <taxon>Discoba</taxon>
        <taxon>Euglenozoa</taxon>
        <taxon>Kinetoplastea</taxon>
        <taxon>Metakinetoplastina</taxon>
        <taxon>Trypanosomatida</taxon>
        <taxon>Trypanosomatidae</taxon>
        <taxon>Trypanosoma</taxon>
    </lineage>
</organism>